<sequence>MFDATPSQRLIPDGENRDTLTRRRWLLFGGVTGNAMSIELDLANEMIRELNSFMDEVLGIPNDVFIEVGISAYQAAMLEHGIARLEQGTDPAEIEKLENHRKKAERDFQMLCDAAPDMPEDVIRSISLAYGFMTIYLANDKEHSAESLLRTVVQTSKFLGMAIGLISGSEESRDAKRKDMLSIAGKIGAAAKHRKPSELKKWALSQAEHLRGADAVVARRLAAMLPNEFADASKNPERLIYDTLREARKPPRIGNPTTGGRLWPRFWASQAFRLSLPERLISASSPRFFGLHIFWQ</sequence>
<name>A0ABW2SDQ7_9BURK</name>
<comment type="caution">
    <text evidence="1">The sequence shown here is derived from an EMBL/GenBank/DDBJ whole genome shotgun (WGS) entry which is preliminary data.</text>
</comment>
<proteinExistence type="predicted"/>
<reference evidence="2" key="1">
    <citation type="journal article" date="2019" name="Int. J. Syst. Evol. Microbiol.">
        <title>The Global Catalogue of Microorganisms (GCM) 10K type strain sequencing project: providing services to taxonomists for standard genome sequencing and annotation.</title>
        <authorList>
            <consortium name="The Broad Institute Genomics Platform"/>
            <consortium name="The Broad Institute Genome Sequencing Center for Infectious Disease"/>
            <person name="Wu L."/>
            <person name="Ma J."/>
        </authorList>
    </citation>
    <scope>NUCLEOTIDE SEQUENCE [LARGE SCALE GENOMIC DNA]</scope>
    <source>
        <strain evidence="2">CCUG 53903</strain>
    </source>
</reference>
<accession>A0ABW2SDQ7</accession>
<dbReference type="RefSeq" id="WP_382201569.1">
    <property type="nucleotide sequence ID" value="NZ_JBHTBZ010000038.1"/>
</dbReference>
<keyword evidence="2" id="KW-1185">Reference proteome</keyword>
<evidence type="ECO:0000313" key="1">
    <source>
        <dbReference type="EMBL" id="MFC7461401.1"/>
    </source>
</evidence>
<dbReference type="EMBL" id="JBHTBZ010000038">
    <property type="protein sequence ID" value="MFC7461401.1"/>
    <property type="molecule type" value="Genomic_DNA"/>
</dbReference>
<protein>
    <submittedName>
        <fullName evidence="1">Uncharacterized protein</fullName>
    </submittedName>
</protein>
<evidence type="ECO:0000313" key="2">
    <source>
        <dbReference type="Proteomes" id="UP001596457"/>
    </source>
</evidence>
<organism evidence="1 2">
    <name type="scientific">Hydrogenophaga defluvii</name>
    <dbReference type="NCBI Taxonomy" id="249410"/>
    <lineage>
        <taxon>Bacteria</taxon>
        <taxon>Pseudomonadati</taxon>
        <taxon>Pseudomonadota</taxon>
        <taxon>Betaproteobacteria</taxon>
        <taxon>Burkholderiales</taxon>
        <taxon>Comamonadaceae</taxon>
        <taxon>Hydrogenophaga</taxon>
    </lineage>
</organism>
<gene>
    <name evidence="1" type="ORF">ACFQU0_13285</name>
</gene>
<dbReference type="Proteomes" id="UP001596457">
    <property type="component" value="Unassembled WGS sequence"/>
</dbReference>